<reference evidence="1" key="1">
    <citation type="submission" date="2022-09" db="EMBL/GenBank/DDBJ databases">
        <title>Maribacter litopenaei sp. nov., isolated from the intestinal tract of the Pacific White Shrimp, Litopenaeus vannamei.</title>
        <authorList>
            <person name="Kim S.Y."/>
            <person name="Hwang C.Y."/>
        </authorList>
    </citation>
    <scope>NUCLEOTIDE SEQUENCE</scope>
    <source>
        <strain evidence="1">HL-LV01</strain>
    </source>
</reference>
<dbReference type="Proteomes" id="UP001059209">
    <property type="component" value="Chromosome"/>
</dbReference>
<proteinExistence type="predicted"/>
<protein>
    <recommendedName>
        <fullName evidence="3">3-keto-disaccharide hydrolase domain-containing protein</fullName>
    </recommendedName>
</protein>
<evidence type="ECO:0000313" key="1">
    <source>
        <dbReference type="EMBL" id="UWX54230.1"/>
    </source>
</evidence>
<evidence type="ECO:0008006" key="3">
    <source>
        <dbReference type="Google" id="ProtNLM"/>
    </source>
</evidence>
<accession>A0ABY5Y7V6</accession>
<sequence>MYMTAKTGLAVLLGLFLSTGIFSQRKKTEDKTQAFPMTEKHWAKLSENAEFISYKGTQAVQSSDGNPFAVRLKDLEFTDGTIEYDVELKGQGFPSLYYRISPDTLNFETFYIRYFGKPDPKLRFATQYTAVVDGVNLWDMTDDYQAAVNLNETGWNHVKLVVHGKQMRVYVNDMDKPALWVPAMEGITDTGRIGFVGNVIYANVTVTPNATEDLPAMAGYDPTYNDSRYLRKWQVTEPVDYPFGKDLLEGIPVNPGVQIDSTYLPKDVSWKTITADRRALVNLTKELGGTKNGERRLTWLKTNIKAEKEIEKLVRLGFSDEVWVFINGKPLYQDRNFYGSPGMKFPKGRTSIENAAFSLPLQEGDNELLIGLSNYFYGWGIIARMEDTDGVWFD</sequence>
<evidence type="ECO:0000313" key="2">
    <source>
        <dbReference type="Proteomes" id="UP001059209"/>
    </source>
</evidence>
<organism evidence="1 2">
    <name type="scientific">Maribacter litopenaei</name>
    <dbReference type="NCBI Taxonomy" id="2976127"/>
    <lineage>
        <taxon>Bacteria</taxon>
        <taxon>Pseudomonadati</taxon>
        <taxon>Bacteroidota</taxon>
        <taxon>Flavobacteriia</taxon>
        <taxon>Flavobacteriales</taxon>
        <taxon>Flavobacteriaceae</taxon>
        <taxon>Maribacter</taxon>
    </lineage>
</organism>
<keyword evidence="2" id="KW-1185">Reference proteome</keyword>
<name>A0ABY5Y7V6_9FLAO</name>
<dbReference type="RefSeq" id="WP_260572002.1">
    <property type="nucleotide sequence ID" value="NZ_CP104205.1"/>
</dbReference>
<dbReference type="EMBL" id="CP104205">
    <property type="protein sequence ID" value="UWX54230.1"/>
    <property type="molecule type" value="Genomic_DNA"/>
</dbReference>
<dbReference type="Gene3D" id="2.60.120.560">
    <property type="entry name" value="Exo-inulinase, domain 1"/>
    <property type="match status" value="1"/>
</dbReference>
<gene>
    <name evidence="1" type="ORF">NYZ99_14820</name>
</gene>